<organism evidence="1 2">
    <name type="scientific">Roseicyclus persicicus</name>
    <dbReference type="NCBI Taxonomy" id="2650661"/>
    <lineage>
        <taxon>Bacteria</taxon>
        <taxon>Pseudomonadati</taxon>
        <taxon>Pseudomonadota</taxon>
        <taxon>Alphaproteobacteria</taxon>
        <taxon>Rhodobacterales</taxon>
        <taxon>Roseobacteraceae</taxon>
        <taxon>Roseicyclus</taxon>
    </lineage>
</organism>
<name>A0A7X6H175_9RHOB</name>
<dbReference type="Proteomes" id="UP000526408">
    <property type="component" value="Unassembled WGS sequence"/>
</dbReference>
<evidence type="ECO:0000313" key="2">
    <source>
        <dbReference type="Proteomes" id="UP000526408"/>
    </source>
</evidence>
<dbReference type="AlphaFoldDB" id="A0A7X6H175"/>
<proteinExistence type="predicted"/>
<accession>A0A7X6H175</accession>
<protein>
    <submittedName>
        <fullName evidence="1">Squalene/phytoene synthase family protein</fullName>
    </submittedName>
</protein>
<dbReference type="InterPro" id="IPR008949">
    <property type="entry name" value="Isoprenoid_synthase_dom_sf"/>
</dbReference>
<sequence>MSLQACADLVARGDPDRFRAAMAAPVAARAVLFPLYAFNIEVTRAPWVTAEPLIAEMRLQFWRDVVEEIAAGRTPRAHEVVAPLAAAIPAAVAGGLDALVAARRRDIHKDPFADRAEFDAYIADTAAPLVTVAARALGAPAAAGPVLADAGWAFGLASYLRAIPALEAAGRQPLVEGTPAAVAGLAREGLDRLARARAGRGAVPRAAAPALFAGWRAEATLRAAAADPGRVAAGDLPGAGIRDSLRLARLAATGRW</sequence>
<reference evidence="1 2" key="1">
    <citation type="submission" date="2020-04" db="EMBL/GenBank/DDBJ databases">
        <authorList>
            <person name="Yoon J."/>
        </authorList>
    </citation>
    <scope>NUCLEOTIDE SEQUENCE [LARGE SCALE GENOMIC DNA]</scope>
    <source>
        <strain evidence="1 2">KMU-115</strain>
    </source>
</reference>
<dbReference type="RefSeq" id="WP_168624545.1">
    <property type="nucleotide sequence ID" value="NZ_JAAZQQ010000006.1"/>
</dbReference>
<dbReference type="InterPro" id="IPR002060">
    <property type="entry name" value="Squ/phyt_synthse"/>
</dbReference>
<dbReference type="SUPFAM" id="SSF48576">
    <property type="entry name" value="Terpenoid synthases"/>
    <property type="match status" value="1"/>
</dbReference>
<gene>
    <name evidence="1" type="ORF">HCU73_16325</name>
</gene>
<evidence type="ECO:0000313" key="1">
    <source>
        <dbReference type="EMBL" id="NKX46161.1"/>
    </source>
</evidence>
<dbReference type="Gene3D" id="1.10.600.10">
    <property type="entry name" value="Farnesyl Diphosphate Synthase"/>
    <property type="match status" value="1"/>
</dbReference>
<keyword evidence="2" id="KW-1185">Reference proteome</keyword>
<comment type="caution">
    <text evidence="1">The sequence shown here is derived from an EMBL/GenBank/DDBJ whole genome shotgun (WGS) entry which is preliminary data.</text>
</comment>
<dbReference type="Pfam" id="PF00494">
    <property type="entry name" value="SQS_PSY"/>
    <property type="match status" value="1"/>
</dbReference>
<dbReference type="EMBL" id="JAAZQQ010000006">
    <property type="protein sequence ID" value="NKX46161.1"/>
    <property type="molecule type" value="Genomic_DNA"/>
</dbReference>